<dbReference type="Gene3D" id="3.30.160.20">
    <property type="match status" value="1"/>
</dbReference>
<dbReference type="Pfam" id="PF00035">
    <property type="entry name" value="dsrm"/>
    <property type="match status" value="1"/>
</dbReference>
<dbReference type="AlphaFoldDB" id="A0A392VMV2"/>
<evidence type="ECO:0000313" key="5">
    <source>
        <dbReference type="EMBL" id="MCI87740.1"/>
    </source>
</evidence>
<evidence type="ECO:0000256" key="2">
    <source>
        <dbReference type="ARBA" id="ARBA00022884"/>
    </source>
</evidence>
<reference evidence="5 6" key="1">
    <citation type="journal article" date="2018" name="Front. Plant Sci.">
        <title>Red Clover (Trifolium pratense) and Zigzag Clover (T. medium) - A Picture of Genomic Similarities and Differences.</title>
        <authorList>
            <person name="Dluhosova J."/>
            <person name="Istvanek J."/>
            <person name="Nedelnik J."/>
            <person name="Repkova J."/>
        </authorList>
    </citation>
    <scope>NUCLEOTIDE SEQUENCE [LARGE SCALE GENOMIC DNA]</scope>
    <source>
        <strain evidence="6">cv. 10/8</strain>
        <tissue evidence="5">Leaf</tissue>
    </source>
</reference>
<protein>
    <submittedName>
        <fullName evidence="5">Double-stranded RNA-binding protein 1-like</fullName>
    </submittedName>
</protein>
<dbReference type="Proteomes" id="UP000265520">
    <property type="component" value="Unassembled WGS sequence"/>
</dbReference>
<dbReference type="InterPro" id="IPR014720">
    <property type="entry name" value="dsRBD_dom"/>
</dbReference>
<feature type="non-terminal residue" evidence="5">
    <location>
        <position position="61"/>
    </location>
</feature>
<evidence type="ECO:0000256" key="1">
    <source>
        <dbReference type="ARBA" id="ARBA00022737"/>
    </source>
</evidence>
<dbReference type="GO" id="GO:0003723">
    <property type="term" value="F:RNA binding"/>
    <property type="evidence" value="ECO:0007669"/>
    <property type="project" value="UniProtKB-UniRule"/>
</dbReference>
<name>A0A392VMV2_9FABA</name>
<keyword evidence="2 3" id="KW-0694">RNA-binding</keyword>
<evidence type="ECO:0000313" key="6">
    <source>
        <dbReference type="Proteomes" id="UP000265520"/>
    </source>
</evidence>
<accession>A0A392VMV2</accession>
<proteinExistence type="predicted"/>
<comment type="caution">
    <text evidence="5">The sequence shown here is derived from an EMBL/GenBank/DDBJ whole genome shotgun (WGS) entry which is preliminary data.</text>
</comment>
<dbReference type="SUPFAM" id="SSF54768">
    <property type="entry name" value="dsRNA-binding domain-like"/>
    <property type="match status" value="1"/>
</dbReference>
<evidence type="ECO:0000259" key="4">
    <source>
        <dbReference type="PROSITE" id="PS50137"/>
    </source>
</evidence>
<evidence type="ECO:0000256" key="3">
    <source>
        <dbReference type="PROSITE-ProRule" id="PRU00266"/>
    </source>
</evidence>
<feature type="domain" description="DRBM" evidence="4">
    <location>
        <begin position="1"/>
        <end position="61"/>
    </location>
</feature>
<dbReference type="PANTHER" id="PTHR46031:SF16">
    <property type="entry name" value="DOUBLE-STRANDED RNA-BINDING PROTEIN 4"/>
    <property type="match status" value="1"/>
</dbReference>
<dbReference type="PROSITE" id="PS50137">
    <property type="entry name" value="DS_RBD"/>
    <property type="match status" value="1"/>
</dbReference>
<keyword evidence="6" id="KW-1185">Reference proteome</keyword>
<organism evidence="5 6">
    <name type="scientific">Trifolium medium</name>
    <dbReference type="NCBI Taxonomy" id="97028"/>
    <lineage>
        <taxon>Eukaryota</taxon>
        <taxon>Viridiplantae</taxon>
        <taxon>Streptophyta</taxon>
        <taxon>Embryophyta</taxon>
        <taxon>Tracheophyta</taxon>
        <taxon>Spermatophyta</taxon>
        <taxon>Magnoliopsida</taxon>
        <taxon>eudicotyledons</taxon>
        <taxon>Gunneridae</taxon>
        <taxon>Pentapetalae</taxon>
        <taxon>rosids</taxon>
        <taxon>fabids</taxon>
        <taxon>Fabales</taxon>
        <taxon>Fabaceae</taxon>
        <taxon>Papilionoideae</taxon>
        <taxon>50 kb inversion clade</taxon>
        <taxon>NPAAA clade</taxon>
        <taxon>Hologalegina</taxon>
        <taxon>IRL clade</taxon>
        <taxon>Trifolieae</taxon>
        <taxon>Trifolium</taxon>
    </lineage>
</organism>
<dbReference type="EMBL" id="LXQA011174288">
    <property type="protein sequence ID" value="MCI87740.1"/>
    <property type="molecule type" value="Genomic_DNA"/>
</dbReference>
<dbReference type="PANTHER" id="PTHR46031">
    <property type="match status" value="1"/>
</dbReference>
<keyword evidence="1" id="KW-0677">Repeat</keyword>
<sequence>MYKTQLQELCQLQGWMLPEYSTMREGPQHKSSYKAYVVVHGVTYNSFDNFNSSKEAQNHAA</sequence>